<dbReference type="EMBL" id="ML993586">
    <property type="protein sequence ID" value="KAF2169963.1"/>
    <property type="molecule type" value="Genomic_DNA"/>
</dbReference>
<dbReference type="Gene3D" id="3.50.50.60">
    <property type="entry name" value="FAD/NAD(P)-binding domain"/>
    <property type="match status" value="2"/>
</dbReference>
<gene>
    <name evidence="5" type="ORF">M409DRAFT_64369</name>
</gene>
<dbReference type="PANTHER" id="PTHR42877:SF7">
    <property type="entry name" value="FLAVIN-BINDING MONOOXYGENASE-RELATED"/>
    <property type="match status" value="1"/>
</dbReference>
<dbReference type="InterPro" id="IPR051209">
    <property type="entry name" value="FAD-bind_Monooxygenase_sf"/>
</dbReference>
<dbReference type="SUPFAM" id="SSF51905">
    <property type="entry name" value="FAD/NAD(P)-binding domain"/>
    <property type="match status" value="2"/>
</dbReference>
<keyword evidence="4" id="KW-0560">Oxidoreductase</keyword>
<dbReference type="InterPro" id="IPR020946">
    <property type="entry name" value="Flavin_mOase-like"/>
</dbReference>
<reference evidence="5" key="1">
    <citation type="journal article" date="2020" name="Stud. Mycol.">
        <title>101 Dothideomycetes genomes: a test case for predicting lifestyles and emergence of pathogens.</title>
        <authorList>
            <person name="Haridas S."/>
            <person name="Albert R."/>
            <person name="Binder M."/>
            <person name="Bloem J."/>
            <person name="Labutti K."/>
            <person name="Salamov A."/>
            <person name="Andreopoulos B."/>
            <person name="Baker S."/>
            <person name="Barry K."/>
            <person name="Bills G."/>
            <person name="Bluhm B."/>
            <person name="Cannon C."/>
            <person name="Castanera R."/>
            <person name="Culley D."/>
            <person name="Daum C."/>
            <person name="Ezra D."/>
            <person name="Gonzalez J."/>
            <person name="Henrissat B."/>
            <person name="Kuo A."/>
            <person name="Liang C."/>
            <person name="Lipzen A."/>
            <person name="Lutzoni F."/>
            <person name="Magnuson J."/>
            <person name="Mondo S."/>
            <person name="Nolan M."/>
            <person name="Ohm R."/>
            <person name="Pangilinan J."/>
            <person name="Park H.-J."/>
            <person name="Ramirez L."/>
            <person name="Alfaro M."/>
            <person name="Sun H."/>
            <person name="Tritt A."/>
            <person name="Yoshinaga Y."/>
            <person name="Zwiers L.-H."/>
            <person name="Turgeon B."/>
            <person name="Goodwin S."/>
            <person name="Spatafora J."/>
            <person name="Crous P."/>
            <person name="Grigoriev I."/>
        </authorList>
    </citation>
    <scope>NUCLEOTIDE SEQUENCE</scope>
    <source>
        <strain evidence="5">ATCC 36951</strain>
    </source>
</reference>
<evidence type="ECO:0000256" key="2">
    <source>
        <dbReference type="ARBA" id="ARBA00022630"/>
    </source>
</evidence>
<protein>
    <recommendedName>
        <fullName evidence="7">FAD/NAD(P)-binding domain-containing protein</fullName>
    </recommendedName>
</protein>
<dbReference type="GeneID" id="54569318"/>
<dbReference type="OrthoDB" id="74360at2759"/>
<organism evidence="5 6">
    <name type="scientific">Zasmidium cellare ATCC 36951</name>
    <dbReference type="NCBI Taxonomy" id="1080233"/>
    <lineage>
        <taxon>Eukaryota</taxon>
        <taxon>Fungi</taxon>
        <taxon>Dikarya</taxon>
        <taxon>Ascomycota</taxon>
        <taxon>Pezizomycotina</taxon>
        <taxon>Dothideomycetes</taxon>
        <taxon>Dothideomycetidae</taxon>
        <taxon>Mycosphaerellales</taxon>
        <taxon>Mycosphaerellaceae</taxon>
        <taxon>Zasmidium</taxon>
    </lineage>
</organism>
<comment type="similarity">
    <text evidence="1">Belongs to the FAD-binding monooxygenase family.</text>
</comment>
<dbReference type="Proteomes" id="UP000799537">
    <property type="component" value="Unassembled WGS sequence"/>
</dbReference>
<evidence type="ECO:0000256" key="1">
    <source>
        <dbReference type="ARBA" id="ARBA00010139"/>
    </source>
</evidence>
<keyword evidence="6" id="KW-1185">Reference proteome</keyword>
<dbReference type="GO" id="GO:0004499">
    <property type="term" value="F:N,N-dimethylaniline monooxygenase activity"/>
    <property type="evidence" value="ECO:0007669"/>
    <property type="project" value="InterPro"/>
</dbReference>
<name>A0A6A6CTC5_ZASCE</name>
<keyword evidence="3" id="KW-0274">FAD</keyword>
<evidence type="ECO:0000256" key="4">
    <source>
        <dbReference type="ARBA" id="ARBA00023002"/>
    </source>
</evidence>
<evidence type="ECO:0000313" key="6">
    <source>
        <dbReference type="Proteomes" id="UP000799537"/>
    </source>
</evidence>
<dbReference type="PANTHER" id="PTHR42877">
    <property type="entry name" value="L-ORNITHINE N(5)-MONOOXYGENASE-RELATED"/>
    <property type="match status" value="1"/>
</dbReference>
<proteinExistence type="inferred from homology"/>
<evidence type="ECO:0000256" key="3">
    <source>
        <dbReference type="ARBA" id="ARBA00022827"/>
    </source>
</evidence>
<dbReference type="Pfam" id="PF00743">
    <property type="entry name" value="FMO-like"/>
    <property type="match status" value="1"/>
</dbReference>
<dbReference type="GO" id="GO:0050660">
    <property type="term" value="F:flavin adenine dinucleotide binding"/>
    <property type="evidence" value="ECO:0007669"/>
    <property type="project" value="InterPro"/>
</dbReference>
<accession>A0A6A6CTC5</accession>
<dbReference type="GO" id="GO:0050661">
    <property type="term" value="F:NADP binding"/>
    <property type="evidence" value="ECO:0007669"/>
    <property type="project" value="InterPro"/>
</dbReference>
<evidence type="ECO:0008006" key="7">
    <source>
        <dbReference type="Google" id="ProtNLM"/>
    </source>
</evidence>
<dbReference type="AlphaFoldDB" id="A0A6A6CTC5"/>
<evidence type="ECO:0000313" key="5">
    <source>
        <dbReference type="EMBL" id="KAF2169963.1"/>
    </source>
</evidence>
<dbReference type="InterPro" id="IPR036188">
    <property type="entry name" value="FAD/NAD-bd_sf"/>
</dbReference>
<dbReference type="RefSeq" id="XP_033670852.1">
    <property type="nucleotide sequence ID" value="XM_033816046.1"/>
</dbReference>
<sequence>MSGTSRYTNSQPLRNPKAEQYIPKFLYEGFADPFGRTDVEICNGFYGTRRKVRIGVLGAGIMGLQFLHSAEKLKDVDIVVYEMNDDVGGVWLTSKYPGCRCDIASMVYQFSWRPNIWSQMYAPAAENLEYIKTVARENDFYKSIKLRHQILSAAWTDENCKWILRVKDLQSGVEFDDVVDFFLEFHGPVSNPRLNDMPGLEDFKGEVIHPAHWKDDTTVKDKRVALVGYGCSGVQIAPNIINDVSKLYTWFRNRTYILPPPNQAFSANGGANFKYSDEQKKLLQDSDVYVAYRKAIEDGFNKRYPYLINGGETSKEVHSLVVKYMKEKLASRPDLFDAIIPHDFVLGCRRQTFSYGYLEAISHPKTTVFLKPPQRFTEHGILDADGNEHPLDMVIAATGYDQSHMPRFPRSVNGEDIATKYKNLLSPPVYMACMQKGMPNYFNPASAFGPLPQGNFYQSSEAFTEYIVKVIDKMQLDHISSVKPKDVAVDHFVRHANAWMKRTAITGPCVAWFKGNDGKSKPPSLWPGDRSQFLKIMQTPRFEDFDLRYEDEEDMFGYFGNGWDLETHGEEEGDRTWYMGTPSREVGQDVIEKLKGTDSSVGEDGVEVLVSN</sequence>
<keyword evidence="2" id="KW-0285">Flavoprotein</keyword>